<proteinExistence type="predicted"/>
<reference evidence="1 2" key="1">
    <citation type="submission" date="2015-09" db="EMBL/GenBank/DDBJ databases">
        <title>Identification and resolution of microdiversity through metagenomic sequencing of parallel consortia.</title>
        <authorList>
            <person name="Nelson W.C."/>
            <person name="Romine M.F."/>
            <person name="Lindemann S.R."/>
        </authorList>
    </citation>
    <scope>NUCLEOTIDE SEQUENCE [LARGE SCALE GENOMIC DNA]</scope>
    <source>
        <strain evidence="1">HL-49</strain>
    </source>
</reference>
<name>A0A0P7YFA5_9BACT</name>
<evidence type="ECO:0008006" key="3">
    <source>
        <dbReference type="Google" id="ProtNLM"/>
    </source>
</evidence>
<dbReference type="AlphaFoldDB" id="A0A0P7YFA5"/>
<dbReference type="Proteomes" id="UP000050421">
    <property type="component" value="Unassembled WGS sequence"/>
</dbReference>
<gene>
    <name evidence="1" type="ORF">HLUCCX10_01360</name>
</gene>
<evidence type="ECO:0000313" key="2">
    <source>
        <dbReference type="Proteomes" id="UP000050421"/>
    </source>
</evidence>
<dbReference type="PATRIC" id="fig|1305737.6.peg.890"/>
<dbReference type="EMBL" id="LJXT01000005">
    <property type="protein sequence ID" value="KPQ19817.1"/>
    <property type="molecule type" value="Genomic_DNA"/>
</dbReference>
<comment type="caution">
    <text evidence="1">The sequence shown here is derived from an EMBL/GenBank/DDBJ whole genome shotgun (WGS) entry which is preliminary data.</text>
</comment>
<dbReference type="OrthoDB" id="837855at2"/>
<accession>A0A0P7YFA5</accession>
<organism evidence="1 2">
    <name type="scientific">Algoriphagus marincola HL-49</name>
    <dbReference type="NCBI Taxonomy" id="1305737"/>
    <lineage>
        <taxon>Bacteria</taxon>
        <taxon>Pseudomonadati</taxon>
        <taxon>Bacteroidota</taxon>
        <taxon>Cytophagia</taxon>
        <taxon>Cytophagales</taxon>
        <taxon>Cyclobacteriaceae</taxon>
        <taxon>Algoriphagus</taxon>
    </lineage>
</organism>
<sequence>MQLKRYGDMRTGFVIITIVLMTQVSMAQTIFSAPPLDRNEDFDRGFALSLVIPSYMTSPHSNMSRLLVQNGYPPIPRGSLSFGLGLAYRFKKWEPGFDVTLGNQVVTNYDQGSEILRRPLNSTIFVKYHLIRKGYFTFFPIVGLSISDTNLIASKQSSVDDVNQLLQDPGTSVNMQHLSAGLLTGVGVANSQFWEEFPGVIRLKFTYRVPFGEGYAWESLFANIESTSPLDNFPYFSIQLEIGGMMNWNKNNPPSMD</sequence>
<dbReference type="STRING" id="1305737.GCA_000526355_02310"/>
<protein>
    <recommendedName>
        <fullName evidence="3">Outer membrane protein beta-barrel domain-containing protein</fullName>
    </recommendedName>
</protein>
<evidence type="ECO:0000313" key="1">
    <source>
        <dbReference type="EMBL" id="KPQ19817.1"/>
    </source>
</evidence>